<keyword evidence="2 4" id="KW-0862">Zinc</keyword>
<dbReference type="Proteomes" id="UP000215590">
    <property type="component" value="Unassembled WGS sequence"/>
</dbReference>
<dbReference type="Gene3D" id="3.40.50.720">
    <property type="entry name" value="NAD(P)-binding Rossmann-like Domain"/>
    <property type="match status" value="1"/>
</dbReference>
<dbReference type="InterPro" id="IPR050129">
    <property type="entry name" value="Zn_alcohol_dh"/>
</dbReference>
<dbReference type="GO" id="GO:0008270">
    <property type="term" value="F:zinc ion binding"/>
    <property type="evidence" value="ECO:0007669"/>
    <property type="project" value="InterPro"/>
</dbReference>
<comment type="caution">
    <text evidence="7">The sequence shown here is derived from an EMBL/GenBank/DDBJ whole genome shotgun (WGS) entry which is preliminary data.</text>
</comment>
<evidence type="ECO:0000313" key="7">
    <source>
        <dbReference type="EMBL" id="OYR07453.1"/>
    </source>
</evidence>
<dbReference type="SUPFAM" id="SSF50129">
    <property type="entry name" value="GroES-like"/>
    <property type="match status" value="1"/>
</dbReference>
<dbReference type="EMBL" id="NNRJ01000076">
    <property type="protein sequence ID" value="OYR07453.1"/>
    <property type="molecule type" value="Genomic_DNA"/>
</dbReference>
<evidence type="ECO:0000259" key="5">
    <source>
        <dbReference type="Pfam" id="PF00107"/>
    </source>
</evidence>
<dbReference type="InterPro" id="IPR036291">
    <property type="entry name" value="NAD(P)-bd_dom_sf"/>
</dbReference>
<dbReference type="OrthoDB" id="9809185at2"/>
<evidence type="ECO:0000256" key="1">
    <source>
        <dbReference type="ARBA" id="ARBA00022723"/>
    </source>
</evidence>
<accession>A0A256EY34</accession>
<dbReference type="SUPFAM" id="SSF51735">
    <property type="entry name" value="NAD(P)-binding Rossmann-fold domains"/>
    <property type="match status" value="1"/>
</dbReference>
<organism evidence="7 8">
    <name type="scientific">Brucella thiophenivorans</name>
    <dbReference type="NCBI Taxonomy" id="571255"/>
    <lineage>
        <taxon>Bacteria</taxon>
        <taxon>Pseudomonadati</taxon>
        <taxon>Pseudomonadota</taxon>
        <taxon>Alphaproteobacteria</taxon>
        <taxon>Hyphomicrobiales</taxon>
        <taxon>Brucellaceae</taxon>
        <taxon>Brucella/Ochrobactrum group</taxon>
        <taxon>Brucella</taxon>
    </lineage>
</organism>
<dbReference type="InterPro" id="IPR011032">
    <property type="entry name" value="GroES-like_sf"/>
</dbReference>
<feature type="domain" description="Alcohol dehydrogenase-like C-terminal" evidence="5">
    <location>
        <begin position="171"/>
        <end position="280"/>
    </location>
</feature>
<dbReference type="Pfam" id="PF00107">
    <property type="entry name" value="ADH_zinc_N"/>
    <property type="match status" value="1"/>
</dbReference>
<dbReference type="RefSeq" id="WP_094510127.1">
    <property type="nucleotide sequence ID" value="NZ_JBHEEK010000026.1"/>
</dbReference>
<dbReference type="PANTHER" id="PTHR43401:SF2">
    <property type="entry name" value="L-THREONINE 3-DEHYDROGENASE"/>
    <property type="match status" value="1"/>
</dbReference>
<keyword evidence="8" id="KW-1185">Reference proteome</keyword>
<dbReference type="InterPro" id="IPR002328">
    <property type="entry name" value="ADH_Zn_CS"/>
</dbReference>
<reference evidence="7 8" key="1">
    <citation type="submission" date="2017-07" db="EMBL/GenBank/DDBJ databases">
        <title>Phylogenetic study on the rhizospheric bacterium Ochrobactrum sp. A44.</title>
        <authorList>
            <person name="Krzyzanowska D.M."/>
            <person name="Ossowicki A."/>
            <person name="Rajewska M."/>
            <person name="Maciag T."/>
            <person name="Kaczynski Z."/>
            <person name="Czerwicka M."/>
            <person name="Jafra S."/>
        </authorList>
    </citation>
    <scope>NUCLEOTIDE SEQUENCE [LARGE SCALE GENOMIC DNA]</scope>
    <source>
        <strain evidence="7 8">DSM 7216</strain>
    </source>
</reference>
<dbReference type="InterPro" id="IPR013149">
    <property type="entry name" value="ADH-like_C"/>
</dbReference>
<protein>
    <submittedName>
        <fullName evidence="7">Zinc-binding dehydrogenase family protein</fullName>
    </submittedName>
</protein>
<keyword evidence="3" id="KW-0560">Oxidoreductase</keyword>
<dbReference type="AlphaFoldDB" id="A0A256EY34"/>
<evidence type="ECO:0000256" key="3">
    <source>
        <dbReference type="ARBA" id="ARBA00023002"/>
    </source>
</evidence>
<evidence type="ECO:0000256" key="2">
    <source>
        <dbReference type="ARBA" id="ARBA00022833"/>
    </source>
</evidence>
<gene>
    <name evidence="7" type="ORF">CEV31_4198</name>
</gene>
<comment type="similarity">
    <text evidence="4">Belongs to the zinc-containing alcohol dehydrogenase family.</text>
</comment>
<dbReference type="PROSITE" id="PS00059">
    <property type="entry name" value="ADH_ZINC"/>
    <property type="match status" value="1"/>
</dbReference>
<dbReference type="InterPro" id="IPR013154">
    <property type="entry name" value="ADH-like_N"/>
</dbReference>
<comment type="cofactor">
    <cofactor evidence="4">
        <name>Zn(2+)</name>
        <dbReference type="ChEBI" id="CHEBI:29105"/>
    </cofactor>
</comment>
<evidence type="ECO:0000313" key="8">
    <source>
        <dbReference type="Proteomes" id="UP000215590"/>
    </source>
</evidence>
<dbReference type="Pfam" id="PF08240">
    <property type="entry name" value="ADH_N"/>
    <property type="match status" value="1"/>
</dbReference>
<sequence length="340" mass="36968">MRAAVLYTPGDIRIEDVPAPELRPGHVMIRVASVGVCGSDLPRMLIKGAHKMPIICGHEFSGHITEIGEGVEGFKLGELVAIPPMLPCQKCDQCEKGQFSRCRDYDYFGSRRDGAYAEFVCVPAENLLKTPKDIDPRAVAMTDPASIALHAIWKAGGVTIGQRGAVIGCGPIGLFAIQWMKLMGASEVVAIDVSQKKLDLAREAGASHVFLPGEEIPANLLCDIIVEAAGHPSSINSAVKLAAPGGHVVFIGIPVSDVTLETKTFQHFLRQEISLHGSWNSFGAPYPGPQWTVTLDKLGTGDLKWEFMISHDIDLSELPEMFEKFKSDKSLFFSKVMFRP</sequence>
<dbReference type="Gene3D" id="3.90.180.10">
    <property type="entry name" value="Medium-chain alcohol dehydrogenases, catalytic domain"/>
    <property type="match status" value="1"/>
</dbReference>
<name>A0A256EY34_9HYPH</name>
<keyword evidence="1 4" id="KW-0479">Metal-binding</keyword>
<dbReference type="GO" id="GO:0016491">
    <property type="term" value="F:oxidoreductase activity"/>
    <property type="evidence" value="ECO:0007669"/>
    <property type="project" value="UniProtKB-KW"/>
</dbReference>
<evidence type="ECO:0000259" key="6">
    <source>
        <dbReference type="Pfam" id="PF08240"/>
    </source>
</evidence>
<feature type="domain" description="Alcohol dehydrogenase-like N-terminal" evidence="6">
    <location>
        <begin position="24"/>
        <end position="132"/>
    </location>
</feature>
<evidence type="ECO:0000256" key="4">
    <source>
        <dbReference type="RuleBase" id="RU361277"/>
    </source>
</evidence>
<dbReference type="CDD" id="cd08236">
    <property type="entry name" value="sugar_DH"/>
    <property type="match status" value="1"/>
</dbReference>
<dbReference type="PANTHER" id="PTHR43401">
    <property type="entry name" value="L-THREONINE 3-DEHYDROGENASE"/>
    <property type="match status" value="1"/>
</dbReference>
<proteinExistence type="inferred from homology"/>